<sequence length="362" mass="41683">MGKLTVILIGMCVLCGCEGRKNWGEEKWQGLEYPLTATSVNVDRIIFTESDLIFIDDYVIFENWDKDKYYSVFRISQDSLKFIGSFLTKGNGPFEVNASSIHFLNRDSVLMIVAYNPRGKSFVIPVNNLKNVFDFSAWSVVDYPYVESFAYNLLPVTDSTYLMQGFGDSDDLFTLLNTGSERVSSLGVRYPDSGNEVTCYNKSQIYSGDLRKRPSARQFVYSCSNSKFVEIFTLGDSTVSNRVRLFDRLPICTQRTDGTYKIVDHHESGYQLSVTDAFIYCADPKIDYSDREKSIKRNGYSPGYVKEVYLCDWNGNPVHKYLLDRPVCYIQPDTDDEWLYAFYLHPESFEPEMVRFKLPDIH</sequence>
<proteinExistence type="predicted"/>
<dbReference type="Pfam" id="PF15869">
    <property type="entry name" value="TolB_like"/>
    <property type="match status" value="1"/>
</dbReference>
<gene>
    <name evidence="1" type="ORF">H8S08_02900</name>
</gene>
<dbReference type="EMBL" id="JACOOK010000001">
    <property type="protein sequence ID" value="MBC5615968.1"/>
    <property type="molecule type" value="Genomic_DNA"/>
</dbReference>
<reference evidence="1 2" key="1">
    <citation type="submission" date="2020-08" db="EMBL/GenBank/DDBJ databases">
        <title>Genome public.</title>
        <authorList>
            <person name="Liu C."/>
            <person name="Sun Q."/>
        </authorList>
    </citation>
    <scope>NUCLEOTIDE SEQUENCE [LARGE SCALE GENOMIC DNA]</scope>
    <source>
        <strain evidence="1 2">New-7</strain>
    </source>
</reference>
<comment type="caution">
    <text evidence="1">The sequence shown here is derived from an EMBL/GenBank/DDBJ whole genome shotgun (WGS) entry which is preliminary data.</text>
</comment>
<accession>A0ABR7CJX4</accession>
<evidence type="ECO:0008006" key="3">
    <source>
        <dbReference type="Google" id="ProtNLM"/>
    </source>
</evidence>
<dbReference type="PROSITE" id="PS51257">
    <property type="entry name" value="PROKAR_LIPOPROTEIN"/>
    <property type="match status" value="1"/>
</dbReference>
<protein>
    <recommendedName>
        <fullName evidence="3">6-bladed beta-propeller</fullName>
    </recommendedName>
</protein>
<keyword evidence="2" id="KW-1185">Reference proteome</keyword>
<dbReference type="Proteomes" id="UP000636891">
    <property type="component" value="Unassembled WGS sequence"/>
</dbReference>
<organism evidence="1 2">
    <name type="scientific">Alistipes hominis</name>
    <dbReference type="NCBI Taxonomy" id="2763015"/>
    <lineage>
        <taxon>Bacteria</taxon>
        <taxon>Pseudomonadati</taxon>
        <taxon>Bacteroidota</taxon>
        <taxon>Bacteroidia</taxon>
        <taxon>Bacteroidales</taxon>
        <taxon>Rikenellaceae</taxon>
        <taxon>Alistipes</taxon>
    </lineage>
</organism>
<evidence type="ECO:0000313" key="1">
    <source>
        <dbReference type="EMBL" id="MBC5615968.1"/>
    </source>
</evidence>
<name>A0ABR7CJX4_9BACT</name>
<dbReference type="RefSeq" id="WP_182424236.1">
    <property type="nucleotide sequence ID" value="NZ_JACOOK010000001.1"/>
</dbReference>
<evidence type="ECO:0000313" key="2">
    <source>
        <dbReference type="Proteomes" id="UP000636891"/>
    </source>
</evidence>